<feature type="domain" description="Zinc-finger" evidence="6">
    <location>
        <begin position="1186"/>
        <end position="1250"/>
    </location>
</feature>
<feature type="compositionally biased region" description="Polar residues" evidence="5">
    <location>
        <begin position="433"/>
        <end position="442"/>
    </location>
</feature>
<feature type="compositionally biased region" description="Basic residues" evidence="5">
    <location>
        <begin position="710"/>
        <end position="721"/>
    </location>
</feature>
<organism evidence="7 8">
    <name type="scientific">Agaricus bisporus var. burnettii</name>
    <dbReference type="NCBI Taxonomy" id="192524"/>
    <lineage>
        <taxon>Eukaryota</taxon>
        <taxon>Fungi</taxon>
        <taxon>Dikarya</taxon>
        <taxon>Basidiomycota</taxon>
        <taxon>Agaricomycotina</taxon>
        <taxon>Agaricomycetes</taxon>
        <taxon>Agaricomycetidae</taxon>
        <taxon>Agaricales</taxon>
        <taxon>Agaricineae</taxon>
        <taxon>Agaricaceae</taxon>
        <taxon>Agaricus</taxon>
    </lineage>
</organism>
<evidence type="ECO:0000256" key="4">
    <source>
        <dbReference type="ARBA" id="ARBA00023242"/>
    </source>
</evidence>
<evidence type="ECO:0000313" key="8">
    <source>
        <dbReference type="Proteomes" id="UP000629468"/>
    </source>
</evidence>
<accession>A0A8H7C0Q3</accession>
<comment type="subcellular location">
    <subcellularLocation>
        <location evidence="1">Nucleus</location>
    </subcellularLocation>
</comment>
<keyword evidence="3" id="KW-0804">Transcription</keyword>
<proteinExistence type="predicted"/>
<feature type="compositionally biased region" description="Polar residues" evidence="5">
    <location>
        <begin position="114"/>
        <end position="156"/>
    </location>
</feature>
<dbReference type="Pfam" id="PF10497">
    <property type="entry name" value="zf-4CXXC_R1"/>
    <property type="match status" value="1"/>
</dbReference>
<evidence type="ECO:0000259" key="6">
    <source>
        <dbReference type="Pfam" id="PF10497"/>
    </source>
</evidence>
<gene>
    <name evidence="7" type="ORF">Agabi119p4_10983</name>
</gene>
<feature type="compositionally biased region" description="Polar residues" evidence="5">
    <location>
        <begin position="777"/>
        <end position="787"/>
    </location>
</feature>
<feature type="region of interest" description="Disordered" evidence="5">
    <location>
        <begin position="684"/>
        <end position="799"/>
    </location>
</feature>
<feature type="region of interest" description="Disordered" evidence="5">
    <location>
        <begin position="428"/>
        <end position="471"/>
    </location>
</feature>
<sequence length="1507" mass="164346">MNTDTLNTPHPLRFAPDAPTSETDDLHNIPHHTLSQQGGERISEDARSQVELERSDDATYGVNSSGNQVWDATQKNDTTKETGTKSPFPNVGQGNGEALTSFAEARSLPFTKPTLPSTSQHSISTIRPIAHTQNKKYTSQIPTRDSVLTTPTSASISHKRSGFLRPAPRHGQAGPSSKSSASQINSQNSSTLALNALKTIARIQEEAILSNPESRIFVGSALRESGSSPQTTDKSAKLSSLVRPKVDAASEPSPAGGVPMVVSNTVLWPHRSGFLASNTSNSPTHSWNIAKTEISQNLTPLITQNLDHPVSRQIPPLSPQYPVHITSPSNLVPHSPISSPSYSNTNQKIPLSAPSPLSLPIDSTLVDLCNYTSSDGYTSADAEGESIAASDSVFEFMESSFIDTQPTHSTSTTLKSSKQSFHKSVHELFTPPDTRQSSQVPSQPAKRETSSQRAPRSRLFMSHVEIPPLPKGLTKREYRSFKRLKSTHDAEYSPGSESQDSWERESYGRVNGRARNTGRQSGPRKIRSSSVLSMATTAPSYVAYARQAGEPKTKFLSKPSIQSRRKSATPARKNIIDSISTKHHPPAHSRRPTSGPQAPSPFELGIKKHRVHDAEHLSPVVTYFNVRKSMKEETTGWILLGAQILTKCPGPRKLSCVRAMSLDEDDDGIDEVDYRVGGPMSWQGCSCDEDESPASQYQGEIDNRSGLAGRKLKSSAVKQRKPSQTPSVTQSIATPVPKLDSAEVLKEKTSIVPRTRKLKRDKKKGHADSPAEPSGTAFPSVSQSQPKPTSPAAVEPLPKLRPYLSEKARGKQKAVDSDFVEPDFHGDLRSVAATPPTTSQGSLDVDILASTTNHLTWPHTMEEYITFDASPAKFGEGSNSGDQGYAPDFAYAPLDTDQLLSSSTNMDDLFLRPPDVEPSIFDRDINLTERIDAYHSPYGISMNVEKEVQPTTVDPTLLGGITYDDVTDEGGLTFGVTSLMDGTDGTGIEDQRLQEVSAHEEQLLEMKAGYELILGSPIVSAPRSSSSSSNVSSRSSQSPSTPLHSRSVSATLLGRTSSPEFSECGVPTQARVSSLPGTPRSIKRVRTEAVSLRRKILVLSQDEEEEEEEVRRGLEYADTLSSSDDKEFVLTSDWENESEDVDRAPPVSSRSKKKISVPSSPDATPSIVVAKTLSRARHWECGPIWSCCHFCRTSSNKLKMVCPCGLKYCNRCIALRFPNIEFRSEWRGFECPCCKDRCTCDICTRKRGEEYVPLRRKREKSLQAAPAIMQPRQTVQLTLQPRAQSSSLPELIPLPSSEAVEATENASFWGSIYDINGRKIAVGYADEDNGIVFANAVEGYTRSEVAESVSEDDLPAKRTFVGAYQPSWGLGSSPIIKDLRGSRRPRRINGGNVNGTGFRWYIGKEKLLYCSMVARTGDLPTYLFSDMSSLSSLSDDSDVEADGMASLSIIDKPSTSSNSGVKDEKKMMPKVDIDAIQAKDTVNLLQIIARDICETSVQGVNLGAPQP</sequence>
<keyword evidence="2" id="KW-0805">Transcription regulation</keyword>
<protein>
    <recommendedName>
        <fullName evidence="6">Zinc-finger domain-containing protein</fullName>
    </recommendedName>
</protein>
<evidence type="ECO:0000313" key="7">
    <source>
        <dbReference type="EMBL" id="KAF7760307.1"/>
    </source>
</evidence>
<reference evidence="7 8" key="1">
    <citation type="journal article" name="Sci. Rep.">
        <title>Telomere-to-telomere assembled and centromere annotated genomes of the two main subspecies of the button mushroom Agaricus bisporus reveal especially polymorphic chromosome ends.</title>
        <authorList>
            <person name="Sonnenberg A.S.M."/>
            <person name="Sedaghat-Telgerd N."/>
            <person name="Lavrijssen B."/>
            <person name="Ohm R.A."/>
            <person name="Hendrickx P.M."/>
            <person name="Scholtmeijer K."/>
            <person name="Baars J.J.P."/>
            <person name="van Peer A."/>
        </authorList>
    </citation>
    <scope>NUCLEOTIDE SEQUENCE [LARGE SCALE GENOMIC DNA]</scope>
    <source>
        <strain evidence="7 8">H119_p4</strain>
    </source>
</reference>
<feature type="compositionally biased region" description="Basic residues" evidence="5">
    <location>
        <begin position="581"/>
        <end position="591"/>
    </location>
</feature>
<evidence type="ECO:0000256" key="1">
    <source>
        <dbReference type="ARBA" id="ARBA00004123"/>
    </source>
</evidence>
<comment type="caution">
    <text evidence="7">The sequence shown here is derived from an EMBL/GenBank/DDBJ whole genome shotgun (WGS) entry which is preliminary data.</text>
</comment>
<feature type="region of interest" description="Disordered" evidence="5">
    <location>
        <begin position="222"/>
        <end position="257"/>
    </location>
</feature>
<dbReference type="InterPro" id="IPR018866">
    <property type="entry name" value="Znf-4CXXC_R1"/>
</dbReference>
<feature type="region of interest" description="Disordered" evidence="5">
    <location>
        <begin position="110"/>
        <end position="187"/>
    </location>
</feature>
<keyword evidence="4" id="KW-0539">Nucleus</keyword>
<feature type="compositionally biased region" description="Basic and acidic residues" evidence="5">
    <location>
        <begin position="41"/>
        <end position="57"/>
    </location>
</feature>
<name>A0A8H7C0Q3_AGABI</name>
<dbReference type="EMBL" id="JABXXO010000015">
    <property type="protein sequence ID" value="KAF7760307.1"/>
    <property type="molecule type" value="Genomic_DNA"/>
</dbReference>
<feature type="compositionally biased region" description="Polar residues" evidence="5">
    <location>
        <begin position="1048"/>
        <end position="1060"/>
    </location>
</feature>
<feature type="region of interest" description="Disordered" evidence="5">
    <location>
        <begin position="553"/>
        <end position="602"/>
    </location>
</feature>
<feature type="region of interest" description="Disordered" evidence="5">
    <location>
        <begin position="1446"/>
        <end position="1465"/>
    </location>
</feature>
<feature type="compositionally biased region" description="Low complexity" evidence="5">
    <location>
        <begin position="1021"/>
        <end position="1047"/>
    </location>
</feature>
<feature type="region of interest" description="Disordered" evidence="5">
    <location>
        <begin position="1"/>
        <end position="96"/>
    </location>
</feature>
<feature type="compositionally biased region" description="Basic and acidic residues" evidence="5">
    <location>
        <begin position="740"/>
        <end position="749"/>
    </location>
</feature>
<feature type="compositionally biased region" description="Polar residues" evidence="5">
    <location>
        <begin position="722"/>
        <end position="733"/>
    </location>
</feature>
<dbReference type="Proteomes" id="UP000629468">
    <property type="component" value="Unassembled WGS sequence"/>
</dbReference>
<feature type="compositionally biased region" description="Polar residues" evidence="5">
    <location>
        <begin position="61"/>
        <end position="76"/>
    </location>
</feature>
<feature type="region of interest" description="Disordered" evidence="5">
    <location>
        <begin position="1135"/>
        <end position="1163"/>
    </location>
</feature>
<dbReference type="GO" id="GO:0005634">
    <property type="term" value="C:nucleus"/>
    <property type="evidence" value="ECO:0007669"/>
    <property type="project" value="UniProtKB-SubCell"/>
</dbReference>
<feature type="compositionally biased region" description="Basic residues" evidence="5">
    <location>
        <begin position="754"/>
        <end position="765"/>
    </location>
</feature>
<evidence type="ECO:0000256" key="3">
    <source>
        <dbReference type="ARBA" id="ARBA00023163"/>
    </source>
</evidence>
<evidence type="ECO:0000256" key="5">
    <source>
        <dbReference type="SAM" id="MobiDB-lite"/>
    </source>
</evidence>
<feature type="region of interest" description="Disordered" evidence="5">
    <location>
        <begin position="486"/>
        <end position="528"/>
    </location>
</feature>
<feature type="region of interest" description="Disordered" evidence="5">
    <location>
        <begin position="1021"/>
        <end position="1077"/>
    </location>
</feature>
<evidence type="ECO:0000256" key="2">
    <source>
        <dbReference type="ARBA" id="ARBA00023015"/>
    </source>
</evidence>
<feature type="compositionally biased region" description="Low complexity" evidence="5">
    <location>
        <begin position="176"/>
        <end position="187"/>
    </location>
</feature>